<dbReference type="Proteomes" id="UP001489004">
    <property type="component" value="Unassembled WGS sequence"/>
</dbReference>
<keyword evidence="1" id="KW-0460">Magnesium</keyword>
<dbReference type="Gene3D" id="1.10.4080.10">
    <property type="entry name" value="ADP-ribosylation/Crystallin J1"/>
    <property type="match status" value="1"/>
</dbReference>
<protein>
    <submittedName>
        <fullName evidence="2">Uncharacterized protein</fullName>
    </submittedName>
</protein>
<feature type="binding site" evidence="1">
    <location>
        <position position="14"/>
    </location>
    <ligand>
        <name>Mg(2+)</name>
        <dbReference type="ChEBI" id="CHEBI:18420"/>
        <label>1</label>
    </ligand>
</feature>
<dbReference type="InterPro" id="IPR005502">
    <property type="entry name" value="Ribosyl_crysJ1"/>
</dbReference>
<proteinExistence type="predicted"/>
<comment type="caution">
    <text evidence="2">The sequence shown here is derived from an EMBL/GenBank/DDBJ whole genome shotgun (WGS) entry which is preliminary data.</text>
</comment>
<gene>
    <name evidence="2" type="ORF">WJX72_008259</name>
</gene>
<dbReference type="SUPFAM" id="SSF101478">
    <property type="entry name" value="ADP-ribosylglycohydrolase"/>
    <property type="match status" value="1"/>
</dbReference>
<reference evidence="2 3" key="1">
    <citation type="journal article" date="2024" name="Nat. Commun.">
        <title>Phylogenomics reveals the evolutionary origins of lichenization in chlorophyte algae.</title>
        <authorList>
            <person name="Puginier C."/>
            <person name="Libourel C."/>
            <person name="Otte J."/>
            <person name="Skaloud P."/>
            <person name="Haon M."/>
            <person name="Grisel S."/>
            <person name="Petersen M."/>
            <person name="Berrin J.G."/>
            <person name="Delaux P.M."/>
            <person name="Dal Grande F."/>
            <person name="Keller J."/>
        </authorList>
    </citation>
    <scope>NUCLEOTIDE SEQUENCE [LARGE SCALE GENOMIC DNA]</scope>
    <source>
        <strain evidence="2 3">SAG 2043</strain>
    </source>
</reference>
<dbReference type="AlphaFoldDB" id="A0AAW1PPI7"/>
<evidence type="ECO:0000313" key="3">
    <source>
        <dbReference type="Proteomes" id="UP001489004"/>
    </source>
</evidence>
<evidence type="ECO:0000313" key="2">
    <source>
        <dbReference type="EMBL" id="KAK9811680.1"/>
    </source>
</evidence>
<dbReference type="GO" id="GO:0046872">
    <property type="term" value="F:metal ion binding"/>
    <property type="evidence" value="ECO:0007669"/>
    <property type="project" value="UniProtKB-KW"/>
</dbReference>
<evidence type="ECO:0000256" key="1">
    <source>
        <dbReference type="PIRSR" id="PIRSR605502-1"/>
    </source>
</evidence>
<sequence>MEVQHLWRSSTRVTDDSELALALAHGLQGHKPQLGFPADAVAARYCDWLDSKPFDMGTTCASAFSVTRGTLGSSGNNDKHAPDPGLATTMRARAAGSQASKANGALMRCTPLAVWGSRLSTDELVAAAVADATLSHPN</sequence>
<organism evidence="2 3">
    <name type="scientific">[Myrmecia] bisecta</name>
    <dbReference type="NCBI Taxonomy" id="41462"/>
    <lineage>
        <taxon>Eukaryota</taxon>
        <taxon>Viridiplantae</taxon>
        <taxon>Chlorophyta</taxon>
        <taxon>core chlorophytes</taxon>
        <taxon>Trebouxiophyceae</taxon>
        <taxon>Trebouxiales</taxon>
        <taxon>Trebouxiaceae</taxon>
        <taxon>Myrmecia</taxon>
    </lineage>
</organism>
<feature type="binding site" evidence="1">
    <location>
        <position position="15"/>
    </location>
    <ligand>
        <name>Mg(2+)</name>
        <dbReference type="ChEBI" id="CHEBI:18420"/>
        <label>1</label>
    </ligand>
</feature>
<dbReference type="EMBL" id="JALJOR010000009">
    <property type="protein sequence ID" value="KAK9811680.1"/>
    <property type="molecule type" value="Genomic_DNA"/>
</dbReference>
<feature type="binding site" evidence="1">
    <location>
        <position position="16"/>
    </location>
    <ligand>
        <name>Mg(2+)</name>
        <dbReference type="ChEBI" id="CHEBI:18420"/>
        <label>1</label>
    </ligand>
</feature>
<dbReference type="Pfam" id="PF03747">
    <property type="entry name" value="ADP_ribosyl_GH"/>
    <property type="match status" value="1"/>
</dbReference>
<accession>A0AAW1PPI7</accession>
<keyword evidence="1" id="KW-0479">Metal-binding</keyword>
<keyword evidence="3" id="KW-1185">Reference proteome</keyword>
<comment type="cofactor">
    <cofactor evidence="1">
        <name>Mg(2+)</name>
        <dbReference type="ChEBI" id="CHEBI:18420"/>
    </cofactor>
    <text evidence="1">Binds 2 magnesium ions per subunit.</text>
</comment>
<name>A0AAW1PPI7_9CHLO</name>
<dbReference type="InterPro" id="IPR036705">
    <property type="entry name" value="Ribosyl_crysJ1_sf"/>
</dbReference>